<dbReference type="AlphaFoldDB" id="A0A9X1LVY8"/>
<gene>
    <name evidence="1" type="ORF">KEC57_12850</name>
</gene>
<organism evidence="1 2">
    <name type="scientific">Microbacterium allomyrinae</name>
    <dbReference type="NCBI Taxonomy" id="2830666"/>
    <lineage>
        <taxon>Bacteria</taxon>
        <taxon>Bacillati</taxon>
        <taxon>Actinomycetota</taxon>
        <taxon>Actinomycetes</taxon>
        <taxon>Micrococcales</taxon>
        <taxon>Microbacteriaceae</taxon>
        <taxon>Microbacterium</taxon>
    </lineage>
</organism>
<proteinExistence type="predicted"/>
<reference evidence="1" key="1">
    <citation type="submission" date="2021-04" db="EMBL/GenBank/DDBJ databases">
        <title>Microbacterium tenobrionis sp. nov. and Microbacterium allomyrinae sp. nov., isolated from larvae of Tenobrio molitor and Allomyrina dichotoma, respectively.</title>
        <authorList>
            <person name="Lee S.D."/>
        </authorList>
    </citation>
    <scope>NUCLEOTIDE SEQUENCE</scope>
    <source>
        <strain evidence="1">BWT-G7</strain>
    </source>
</reference>
<keyword evidence="2" id="KW-1185">Reference proteome</keyword>
<dbReference type="Proteomes" id="UP001139354">
    <property type="component" value="Unassembled WGS sequence"/>
</dbReference>
<evidence type="ECO:0000313" key="1">
    <source>
        <dbReference type="EMBL" id="MCC2033070.1"/>
    </source>
</evidence>
<evidence type="ECO:0000313" key="2">
    <source>
        <dbReference type="Proteomes" id="UP001139354"/>
    </source>
</evidence>
<accession>A0A9X1LVY8</accession>
<sequence>MDLITPDARAEAMKALGLATKDVVEVKMGVSEIVVTRIVRDDNGRPVFGIDGDAATSRQRFSVA</sequence>
<dbReference type="EMBL" id="JAGTTN010000004">
    <property type="protein sequence ID" value="MCC2033070.1"/>
    <property type="molecule type" value="Genomic_DNA"/>
</dbReference>
<name>A0A9X1LVY8_9MICO</name>
<dbReference type="RefSeq" id="WP_229385038.1">
    <property type="nucleotide sequence ID" value="NZ_JAGTTN010000004.1"/>
</dbReference>
<protein>
    <submittedName>
        <fullName evidence="1">Uncharacterized protein</fullName>
    </submittedName>
</protein>
<comment type="caution">
    <text evidence="1">The sequence shown here is derived from an EMBL/GenBank/DDBJ whole genome shotgun (WGS) entry which is preliminary data.</text>
</comment>